<evidence type="ECO:0000313" key="9">
    <source>
        <dbReference type="Proteomes" id="UP001203284"/>
    </source>
</evidence>
<keyword evidence="4" id="KW-0963">Cytoplasm</keyword>
<keyword evidence="2 4" id="KW-0521">NADP</keyword>
<dbReference type="InterPro" id="IPR008927">
    <property type="entry name" value="6-PGluconate_DH-like_C_sf"/>
</dbReference>
<dbReference type="Pfam" id="PF03807">
    <property type="entry name" value="F420_oxidored"/>
    <property type="match status" value="1"/>
</dbReference>
<comment type="caution">
    <text evidence="8">The sequence shown here is derived from an EMBL/GenBank/DDBJ whole genome shotgun (WGS) entry which is preliminary data.</text>
</comment>
<comment type="similarity">
    <text evidence="1 4">Belongs to the pyrroline-5-carboxylate reductase family.</text>
</comment>
<dbReference type="Proteomes" id="UP001203284">
    <property type="component" value="Unassembled WGS sequence"/>
</dbReference>
<dbReference type="InterPro" id="IPR029036">
    <property type="entry name" value="P5CR_dimer"/>
</dbReference>
<dbReference type="InterPro" id="IPR000304">
    <property type="entry name" value="Pyrroline-COOH_reductase"/>
</dbReference>
<name>A0ABT0D9P5_9HYPH</name>
<evidence type="ECO:0000256" key="1">
    <source>
        <dbReference type="ARBA" id="ARBA00005525"/>
    </source>
</evidence>
<evidence type="ECO:0000256" key="4">
    <source>
        <dbReference type="HAMAP-Rule" id="MF_01925"/>
    </source>
</evidence>
<dbReference type="GO" id="GO:0004735">
    <property type="term" value="F:pyrroline-5-carboxylate reductase activity"/>
    <property type="evidence" value="ECO:0007669"/>
    <property type="project" value="UniProtKB-EC"/>
</dbReference>
<proteinExistence type="inferred from homology"/>
<dbReference type="HAMAP" id="MF_01925">
    <property type="entry name" value="P5C_reductase"/>
    <property type="match status" value="1"/>
</dbReference>
<accession>A0ABT0D9P5</accession>
<comment type="function">
    <text evidence="4">Catalyzes the reduction of 1-pyrroline-5-carboxylate (PCA) to L-proline.</text>
</comment>
<dbReference type="PANTHER" id="PTHR11645:SF0">
    <property type="entry name" value="PYRROLINE-5-CARBOXYLATE REDUCTASE 3"/>
    <property type="match status" value="1"/>
</dbReference>
<comment type="catalytic activity">
    <reaction evidence="4">
        <text>L-proline + NADP(+) = (S)-1-pyrroline-5-carboxylate + NADPH + 2 H(+)</text>
        <dbReference type="Rhea" id="RHEA:14109"/>
        <dbReference type="ChEBI" id="CHEBI:15378"/>
        <dbReference type="ChEBI" id="CHEBI:17388"/>
        <dbReference type="ChEBI" id="CHEBI:57783"/>
        <dbReference type="ChEBI" id="CHEBI:58349"/>
        <dbReference type="ChEBI" id="CHEBI:60039"/>
        <dbReference type="EC" id="1.5.1.2"/>
    </reaction>
</comment>
<dbReference type="RefSeq" id="WP_247028008.1">
    <property type="nucleotide sequence ID" value="NZ_JALKCH010000004.1"/>
</dbReference>
<feature type="domain" description="Pyrroline-5-carboxylate reductase catalytic N-terminal" evidence="6">
    <location>
        <begin position="12"/>
        <end position="102"/>
    </location>
</feature>
<organism evidence="8 9">
    <name type="scientific">Ancylobacter crimeensis</name>
    <dbReference type="NCBI Taxonomy" id="2579147"/>
    <lineage>
        <taxon>Bacteria</taxon>
        <taxon>Pseudomonadati</taxon>
        <taxon>Pseudomonadota</taxon>
        <taxon>Alphaproteobacteria</taxon>
        <taxon>Hyphomicrobiales</taxon>
        <taxon>Xanthobacteraceae</taxon>
        <taxon>Ancylobacter</taxon>
    </lineage>
</organism>
<comment type="pathway">
    <text evidence="4">Amino-acid biosynthesis; L-proline biosynthesis; L-proline from L-glutamate 5-semialdehyde: step 1/1.</text>
</comment>
<evidence type="ECO:0000259" key="6">
    <source>
        <dbReference type="Pfam" id="PF03807"/>
    </source>
</evidence>
<dbReference type="NCBIfam" id="TIGR00112">
    <property type="entry name" value="proC"/>
    <property type="match status" value="1"/>
</dbReference>
<gene>
    <name evidence="4 8" type="primary">proC</name>
    <name evidence="8" type="ORF">MWN34_07105</name>
</gene>
<evidence type="ECO:0000256" key="2">
    <source>
        <dbReference type="ARBA" id="ARBA00022857"/>
    </source>
</evidence>
<dbReference type="SUPFAM" id="SSF48179">
    <property type="entry name" value="6-phosphogluconate dehydrogenase C-terminal domain-like"/>
    <property type="match status" value="1"/>
</dbReference>
<evidence type="ECO:0000256" key="3">
    <source>
        <dbReference type="ARBA" id="ARBA00023002"/>
    </source>
</evidence>
<keyword evidence="4" id="KW-0028">Amino-acid biosynthesis</keyword>
<dbReference type="Pfam" id="PF14748">
    <property type="entry name" value="P5CR_dimer"/>
    <property type="match status" value="1"/>
</dbReference>
<reference evidence="8 9" key="1">
    <citation type="submission" date="2022-04" db="EMBL/GenBank/DDBJ databases">
        <authorList>
            <person name="Grouzdev D.S."/>
            <person name="Pantiukh K.S."/>
            <person name="Krutkina M.S."/>
        </authorList>
    </citation>
    <scope>NUCLEOTIDE SEQUENCE [LARGE SCALE GENOMIC DNA]</scope>
    <source>
        <strain evidence="8 9">6x-1</strain>
    </source>
</reference>
<feature type="domain" description="Pyrroline-5-carboxylate reductase dimerisation" evidence="7">
    <location>
        <begin position="166"/>
        <end position="272"/>
    </location>
</feature>
<keyword evidence="3 4" id="KW-0560">Oxidoreductase</keyword>
<sequence length="274" mass="27330">MPVLSDIPGRVLLVGAGKMGGAMLEGWLGLGLDPAKAAVIDPGPPPEVAALLEGRGVALNPLNGGPPSVMVVAVKPQVAPEVLAKVAPLAGADTLVVSVMAGRTLAFLESVFPAGTAVVRSIPNTPAAIGRGVTVAVANDAVTDVQRRIADALLRATGGVEWVEDEDMIDLATAVSGSGPAYVFLLAEELAKAGAAAGLPADLADRLARQTVAGAGELIARSGIEPGVLRQNVTSPNGTTAAALAVLMDANRGFGPLLAEAVAAAARRSRELAG</sequence>
<dbReference type="Gene3D" id="3.40.50.720">
    <property type="entry name" value="NAD(P)-binding Rossmann-like Domain"/>
    <property type="match status" value="1"/>
</dbReference>
<keyword evidence="4" id="KW-0641">Proline biosynthesis</keyword>
<dbReference type="EC" id="1.5.1.2" evidence="4 5"/>
<evidence type="ECO:0000313" key="8">
    <source>
        <dbReference type="EMBL" id="MCK0196681.1"/>
    </source>
</evidence>
<dbReference type="InterPro" id="IPR028939">
    <property type="entry name" value="P5C_Rdtase_cat_N"/>
</dbReference>
<keyword evidence="9" id="KW-1185">Reference proteome</keyword>
<dbReference type="SUPFAM" id="SSF51735">
    <property type="entry name" value="NAD(P)-binding Rossmann-fold domains"/>
    <property type="match status" value="1"/>
</dbReference>
<comment type="subcellular location">
    <subcellularLocation>
        <location evidence="4">Cytoplasm</location>
    </subcellularLocation>
</comment>
<dbReference type="PIRSF" id="PIRSF000193">
    <property type="entry name" value="Pyrrol-5-carb_rd"/>
    <property type="match status" value="1"/>
</dbReference>
<evidence type="ECO:0000256" key="5">
    <source>
        <dbReference type="NCBIfam" id="TIGR00112"/>
    </source>
</evidence>
<comment type="catalytic activity">
    <reaction evidence="4">
        <text>L-proline + NAD(+) = (S)-1-pyrroline-5-carboxylate + NADH + 2 H(+)</text>
        <dbReference type="Rhea" id="RHEA:14105"/>
        <dbReference type="ChEBI" id="CHEBI:15378"/>
        <dbReference type="ChEBI" id="CHEBI:17388"/>
        <dbReference type="ChEBI" id="CHEBI:57540"/>
        <dbReference type="ChEBI" id="CHEBI:57945"/>
        <dbReference type="ChEBI" id="CHEBI:60039"/>
        <dbReference type="EC" id="1.5.1.2"/>
    </reaction>
</comment>
<protein>
    <recommendedName>
        <fullName evidence="4 5">Pyrroline-5-carboxylate reductase</fullName>
        <shortName evidence="4">P5C reductase</shortName>
        <shortName evidence="4">P5CR</shortName>
        <ecNumber evidence="4 5">1.5.1.2</ecNumber>
    </recommendedName>
    <alternativeName>
        <fullName evidence="4">PCA reductase</fullName>
    </alternativeName>
</protein>
<dbReference type="EMBL" id="JALKCH010000004">
    <property type="protein sequence ID" value="MCK0196681.1"/>
    <property type="molecule type" value="Genomic_DNA"/>
</dbReference>
<dbReference type="Gene3D" id="1.10.3730.10">
    <property type="entry name" value="ProC C-terminal domain-like"/>
    <property type="match status" value="1"/>
</dbReference>
<dbReference type="PANTHER" id="PTHR11645">
    <property type="entry name" value="PYRROLINE-5-CARBOXYLATE REDUCTASE"/>
    <property type="match status" value="1"/>
</dbReference>
<dbReference type="InterPro" id="IPR036291">
    <property type="entry name" value="NAD(P)-bd_dom_sf"/>
</dbReference>
<evidence type="ECO:0000259" key="7">
    <source>
        <dbReference type="Pfam" id="PF14748"/>
    </source>
</evidence>